<evidence type="ECO:0000259" key="2">
    <source>
        <dbReference type="SMART" id="SM00757"/>
    </source>
</evidence>
<dbReference type="SMART" id="SM00757">
    <property type="entry name" value="CRA"/>
    <property type="match status" value="1"/>
</dbReference>
<accession>A0A0C3G5Y1</accession>
<reference evidence="3 4" key="1">
    <citation type="submission" date="2014-04" db="EMBL/GenBank/DDBJ databases">
        <authorList>
            <consortium name="DOE Joint Genome Institute"/>
            <person name="Kuo A."/>
            <person name="Tarkka M."/>
            <person name="Buscot F."/>
            <person name="Kohler A."/>
            <person name="Nagy L.G."/>
            <person name="Floudas D."/>
            <person name="Copeland A."/>
            <person name="Barry K.W."/>
            <person name="Cichocki N."/>
            <person name="Veneault-Fourrey C."/>
            <person name="LaButti K."/>
            <person name="Lindquist E.A."/>
            <person name="Lipzen A."/>
            <person name="Lundell T."/>
            <person name="Morin E."/>
            <person name="Murat C."/>
            <person name="Sun H."/>
            <person name="Tunlid A."/>
            <person name="Henrissat B."/>
            <person name="Grigoriev I.V."/>
            <person name="Hibbett D.S."/>
            <person name="Martin F."/>
            <person name="Nordberg H.P."/>
            <person name="Cantor M.N."/>
            <person name="Hua S.X."/>
        </authorList>
    </citation>
    <scope>NUCLEOTIDE SEQUENCE [LARGE SCALE GENOMIC DNA]</scope>
    <source>
        <strain evidence="3 4">F 1598</strain>
    </source>
</reference>
<dbReference type="InParanoid" id="A0A0C3G5Y1"/>
<name>A0A0C3G5Y1_PILCF</name>
<dbReference type="STRING" id="765440.A0A0C3G5Y1"/>
<reference evidence="4" key="2">
    <citation type="submission" date="2015-01" db="EMBL/GenBank/DDBJ databases">
        <title>Evolutionary Origins and Diversification of the Mycorrhizal Mutualists.</title>
        <authorList>
            <consortium name="DOE Joint Genome Institute"/>
            <consortium name="Mycorrhizal Genomics Consortium"/>
            <person name="Kohler A."/>
            <person name="Kuo A."/>
            <person name="Nagy L.G."/>
            <person name="Floudas D."/>
            <person name="Copeland A."/>
            <person name="Barry K.W."/>
            <person name="Cichocki N."/>
            <person name="Veneault-Fourrey C."/>
            <person name="LaButti K."/>
            <person name="Lindquist E.A."/>
            <person name="Lipzen A."/>
            <person name="Lundell T."/>
            <person name="Morin E."/>
            <person name="Murat C."/>
            <person name="Riley R."/>
            <person name="Ohm R."/>
            <person name="Sun H."/>
            <person name="Tunlid A."/>
            <person name="Henrissat B."/>
            <person name="Grigoriev I.V."/>
            <person name="Hibbett D.S."/>
            <person name="Martin F."/>
        </authorList>
    </citation>
    <scope>NUCLEOTIDE SEQUENCE [LARGE SCALE GENOMIC DNA]</scope>
    <source>
        <strain evidence="4">F 1598</strain>
    </source>
</reference>
<dbReference type="InterPro" id="IPR050618">
    <property type="entry name" value="Ubq-SigPath_Reg"/>
</dbReference>
<dbReference type="EMBL" id="KN832980">
    <property type="protein sequence ID" value="KIM87184.1"/>
    <property type="molecule type" value="Genomic_DNA"/>
</dbReference>
<dbReference type="AlphaFoldDB" id="A0A0C3G5Y1"/>
<dbReference type="PANTHER" id="PTHR12864">
    <property type="entry name" value="RAN BINDING PROTEIN 9-RELATED"/>
    <property type="match status" value="1"/>
</dbReference>
<organism evidence="3 4">
    <name type="scientific">Piloderma croceum (strain F 1598)</name>
    <dbReference type="NCBI Taxonomy" id="765440"/>
    <lineage>
        <taxon>Eukaryota</taxon>
        <taxon>Fungi</taxon>
        <taxon>Dikarya</taxon>
        <taxon>Basidiomycota</taxon>
        <taxon>Agaricomycotina</taxon>
        <taxon>Agaricomycetes</taxon>
        <taxon>Agaricomycetidae</taxon>
        <taxon>Atheliales</taxon>
        <taxon>Atheliaceae</taxon>
        <taxon>Piloderma</taxon>
    </lineage>
</organism>
<evidence type="ECO:0000256" key="1">
    <source>
        <dbReference type="SAM" id="MobiDB-lite"/>
    </source>
</evidence>
<dbReference type="Pfam" id="PF10607">
    <property type="entry name" value="CTLH"/>
    <property type="match status" value="1"/>
</dbReference>
<dbReference type="InterPro" id="IPR024964">
    <property type="entry name" value="CTLH/CRA"/>
</dbReference>
<feature type="region of interest" description="Disordered" evidence="1">
    <location>
        <begin position="174"/>
        <end position="204"/>
    </location>
</feature>
<dbReference type="OrthoDB" id="8048523at2759"/>
<dbReference type="InterPro" id="IPR006594">
    <property type="entry name" value="LisH"/>
</dbReference>
<evidence type="ECO:0000313" key="4">
    <source>
        <dbReference type="Proteomes" id="UP000054166"/>
    </source>
</evidence>
<dbReference type="PROSITE" id="PS50896">
    <property type="entry name" value="LISH"/>
    <property type="match status" value="1"/>
</dbReference>
<feature type="compositionally biased region" description="Low complexity" evidence="1">
    <location>
        <begin position="181"/>
        <end position="197"/>
    </location>
</feature>
<gene>
    <name evidence="3" type="ORF">PILCRDRAFT_303098</name>
</gene>
<feature type="domain" description="CRA" evidence="2">
    <location>
        <begin position="206"/>
        <end position="307"/>
    </location>
</feature>
<feature type="region of interest" description="Disordered" evidence="1">
    <location>
        <begin position="316"/>
        <end position="349"/>
    </location>
</feature>
<keyword evidence="4" id="KW-1185">Reference proteome</keyword>
<dbReference type="Proteomes" id="UP000054166">
    <property type="component" value="Unassembled WGS sequence"/>
</dbReference>
<sequence length="359" mass="39937">MSSPKPPINNFRFLDPTPDHLVSLPSTLRLFIYHLEIQRTLVLDYLCHNCHTETARAFARESAVRHLDADGDEIMSLGKDTRDTSKDLTSEVLRSVELRQQIRIHLLSGRVDEATGLLNEHFPVVLSETELDTPRKSAPGLAPTSVDPTHLSLNLRILAFTEASRTVPLEYIPHFDQADDPSPSTLPAKSAPSPKSPIYDQDDPEAKQTELLCLAQKLYSSASQLQNPNARAAYLKELGNVGGLLAYKHPENSPMAKYLSQQRREAVADQIDTAILYRTGRPAVSNLELYTRYTSAVWISMHELGIKPPPFAKRPLGVQLPPTNRNKVANPPSAKGSMEKEGLEPVPPFNLRQFLDTKA</sequence>
<protein>
    <recommendedName>
        <fullName evidence="2">CRA domain-containing protein</fullName>
    </recommendedName>
</protein>
<dbReference type="HOGENOM" id="CLU_055335_0_0_1"/>
<evidence type="ECO:0000313" key="3">
    <source>
        <dbReference type="EMBL" id="KIM87184.1"/>
    </source>
</evidence>
<dbReference type="InterPro" id="IPR013144">
    <property type="entry name" value="CRA_dom"/>
</dbReference>
<proteinExistence type="predicted"/>